<dbReference type="NCBIfam" id="TIGR01988">
    <property type="entry name" value="Ubi-OHases"/>
    <property type="match status" value="1"/>
</dbReference>
<dbReference type="GO" id="GO:0005737">
    <property type="term" value="C:cytoplasm"/>
    <property type="evidence" value="ECO:0007669"/>
    <property type="project" value="UniProtKB-SubCell"/>
</dbReference>
<evidence type="ECO:0000256" key="4">
    <source>
        <dbReference type="ARBA" id="ARBA00005349"/>
    </source>
</evidence>
<dbReference type="FunFam" id="3.50.50.60:FF:000021">
    <property type="entry name" value="Ubiquinone biosynthesis monooxygenase COQ6"/>
    <property type="match status" value="1"/>
</dbReference>
<dbReference type="RefSeq" id="WP_067423037.1">
    <property type="nucleotide sequence ID" value="NZ_LZEX01000012.1"/>
</dbReference>
<evidence type="ECO:0000256" key="11">
    <source>
        <dbReference type="ARBA" id="ARBA00065734"/>
    </source>
</evidence>
<evidence type="ECO:0000256" key="2">
    <source>
        <dbReference type="ARBA" id="ARBA00004496"/>
    </source>
</evidence>
<dbReference type="PRINTS" id="PR00420">
    <property type="entry name" value="RNGMNOXGNASE"/>
</dbReference>
<dbReference type="GO" id="GO:0110142">
    <property type="term" value="C:ubiquinone biosynthesis complex"/>
    <property type="evidence" value="ECO:0007669"/>
    <property type="project" value="UniProtKB-ARBA"/>
</dbReference>
<dbReference type="Gene3D" id="3.50.50.60">
    <property type="entry name" value="FAD/NAD(P)-binding domain"/>
    <property type="match status" value="2"/>
</dbReference>
<evidence type="ECO:0000313" key="13">
    <source>
        <dbReference type="EMBL" id="OBU07151.1"/>
    </source>
</evidence>
<accession>A0A1B8HDK2</accession>
<comment type="pathway">
    <text evidence="3">Cofactor biosynthesis; ubiquinone biosynthesis.</text>
</comment>
<keyword evidence="6" id="KW-0285">Flavoprotein</keyword>
<dbReference type="InterPro" id="IPR036188">
    <property type="entry name" value="FAD/NAD-bd_sf"/>
</dbReference>
<dbReference type="PANTHER" id="PTHR43876">
    <property type="entry name" value="UBIQUINONE BIOSYNTHESIS MONOOXYGENASE COQ6, MITOCHONDRIAL"/>
    <property type="match status" value="1"/>
</dbReference>
<dbReference type="AlphaFoldDB" id="A0A1B8HDK2"/>
<evidence type="ECO:0000256" key="10">
    <source>
        <dbReference type="ARBA" id="ARBA00023033"/>
    </source>
</evidence>
<dbReference type="Pfam" id="PF01494">
    <property type="entry name" value="FAD_binding_3"/>
    <property type="match status" value="1"/>
</dbReference>
<dbReference type="GO" id="GO:0008682">
    <property type="term" value="F:3-demethoxyubiquinol 3-hydroxylase activity"/>
    <property type="evidence" value="ECO:0007669"/>
    <property type="project" value="TreeGrafter"/>
</dbReference>
<comment type="similarity">
    <text evidence="4">Belongs to the UbiH/COQ6 family.</text>
</comment>
<dbReference type="STRING" id="368603.AYY16_16500"/>
<dbReference type="GO" id="GO:0006744">
    <property type="term" value="P:ubiquinone biosynthetic process"/>
    <property type="evidence" value="ECO:0007669"/>
    <property type="project" value="UniProtKB-UniPathway"/>
</dbReference>
<comment type="cofactor">
    <cofactor evidence="1">
        <name>FAD</name>
        <dbReference type="ChEBI" id="CHEBI:57692"/>
    </cofactor>
</comment>
<organism evidence="13 14">
    <name type="scientific">Morganella psychrotolerans</name>
    <dbReference type="NCBI Taxonomy" id="368603"/>
    <lineage>
        <taxon>Bacteria</taxon>
        <taxon>Pseudomonadati</taxon>
        <taxon>Pseudomonadota</taxon>
        <taxon>Gammaproteobacteria</taxon>
        <taxon>Enterobacterales</taxon>
        <taxon>Morganellaceae</taxon>
        <taxon>Morganella</taxon>
    </lineage>
</organism>
<dbReference type="GO" id="GO:0071949">
    <property type="term" value="F:FAD binding"/>
    <property type="evidence" value="ECO:0007669"/>
    <property type="project" value="InterPro"/>
</dbReference>
<comment type="caution">
    <text evidence="13">The sequence shown here is derived from an EMBL/GenBank/DDBJ whole genome shotgun (WGS) entry which is preliminary data.</text>
</comment>
<keyword evidence="9" id="KW-0560">Oxidoreductase</keyword>
<evidence type="ECO:0000259" key="12">
    <source>
        <dbReference type="Pfam" id="PF01494"/>
    </source>
</evidence>
<evidence type="ECO:0000256" key="3">
    <source>
        <dbReference type="ARBA" id="ARBA00004749"/>
    </source>
</evidence>
<keyword evidence="7" id="KW-0831">Ubiquinone biosynthesis</keyword>
<keyword evidence="5" id="KW-0963">Cytoplasm</keyword>
<evidence type="ECO:0000256" key="7">
    <source>
        <dbReference type="ARBA" id="ARBA00022688"/>
    </source>
</evidence>
<sequence>MDNPITHSEVTVVGGGMIGAACALGLAEAGFRVTVAELQAPAPFDAQAQPDVRISAVSRASVELLAALGVWDAIRAMRCVPYRTLETYETPGSEVTFTAESLGLPELGYMVENRILQLALWEKVTAHERITCLCPAQLQTMTKQGREWLLTFDSGEQMSSRLVIGADGARSQVRTLTGIGSRGWQYRQSCMLISVDTHAAQQDLTWQQFFPSGPRAFLPLFDSYASLVWYDSPARIRQLSKLPMAQLQDEIRTAFPARLGEVTPLAAGSFPLVRHHAAHYVQDGIALIGDAAHTINPLAGQGVNLGYRDVDALLDVLINARTCCEDWSSTEVLKRYERRRRPDNLLMQAGMDAFYLAFSNTLPGLQPLRNLALTVAQRATPLKKLALKYALGI</sequence>
<dbReference type="FunFam" id="3.50.50.60:FF:000048">
    <property type="entry name" value="2-octaprenyl-3-methyl-6-methoxy-1,4-benzoquinol hydroxylase"/>
    <property type="match status" value="1"/>
</dbReference>
<dbReference type="NCBIfam" id="NF005951">
    <property type="entry name" value="PRK08020.1"/>
    <property type="match status" value="1"/>
</dbReference>
<evidence type="ECO:0000256" key="9">
    <source>
        <dbReference type="ARBA" id="ARBA00023002"/>
    </source>
</evidence>
<protein>
    <submittedName>
        <fullName evidence="13">2-octaprenyl-3-methyl-6-methoxy-1,4-benzoquinol hydroxylase</fullName>
    </submittedName>
</protein>
<keyword evidence="10" id="KW-0503">Monooxygenase</keyword>
<reference evidence="13 14" key="1">
    <citation type="submission" date="2016-06" db="EMBL/GenBank/DDBJ databases">
        <authorList>
            <person name="Kjaerup R.B."/>
            <person name="Dalgaard T.S."/>
            <person name="Juul-Madsen H.R."/>
        </authorList>
    </citation>
    <scope>NUCLEOTIDE SEQUENCE [LARGE SCALE GENOMIC DNA]</scope>
    <source>
        <strain evidence="13 14">GCSL-Mp3</strain>
    </source>
</reference>
<feature type="domain" description="FAD-binding" evidence="12">
    <location>
        <begin position="9"/>
        <end position="342"/>
    </location>
</feature>
<dbReference type="InterPro" id="IPR002938">
    <property type="entry name" value="FAD-bd"/>
</dbReference>
<dbReference type="Proteomes" id="UP000092247">
    <property type="component" value="Unassembled WGS sequence"/>
</dbReference>
<evidence type="ECO:0000256" key="5">
    <source>
        <dbReference type="ARBA" id="ARBA00022490"/>
    </source>
</evidence>
<name>A0A1B8HDK2_9GAMM</name>
<gene>
    <name evidence="13" type="primary">ubiF</name>
    <name evidence="13" type="ORF">AYY17_03710</name>
</gene>
<evidence type="ECO:0000256" key="6">
    <source>
        <dbReference type="ARBA" id="ARBA00022630"/>
    </source>
</evidence>
<evidence type="ECO:0000256" key="8">
    <source>
        <dbReference type="ARBA" id="ARBA00022827"/>
    </source>
</evidence>
<dbReference type="InterPro" id="IPR010971">
    <property type="entry name" value="UbiH/COQ6"/>
</dbReference>
<keyword evidence="8" id="KW-0274">FAD</keyword>
<proteinExistence type="inferred from homology"/>
<dbReference type="EMBL" id="LZEX01000012">
    <property type="protein sequence ID" value="OBU07151.1"/>
    <property type="molecule type" value="Genomic_DNA"/>
</dbReference>
<comment type="subcellular location">
    <subcellularLocation>
        <location evidence="2">Cytoplasm</location>
    </subcellularLocation>
</comment>
<evidence type="ECO:0000256" key="1">
    <source>
        <dbReference type="ARBA" id="ARBA00001974"/>
    </source>
</evidence>
<comment type="subunit">
    <text evidence="11">Component of the Ubi complex metabolon, which regroups five ubiquinone biosynthesis proteins (UbiE, UbiF, UbiG, UbiH and UbiI) and two accessory factors (UbiK and the lipid-binding protein UbiJ).</text>
</comment>
<dbReference type="InterPro" id="IPR051205">
    <property type="entry name" value="UbiH/COQ6_monooxygenase"/>
</dbReference>
<evidence type="ECO:0000313" key="14">
    <source>
        <dbReference type="Proteomes" id="UP000092247"/>
    </source>
</evidence>
<dbReference type="SUPFAM" id="SSF51905">
    <property type="entry name" value="FAD/NAD(P)-binding domain"/>
    <property type="match status" value="1"/>
</dbReference>
<dbReference type="UniPathway" id="UPA00232"/>
<dbReference type="PANTHER" id="PTHR43876:SF10">
    <property type="entry name" value="3-DEMETHOXYUBIQUINOL 3-HYDROXYLASE"/>
    <property type="match status" value="1"/>
</dbReference>